<name>A0ABW1LEQ6_9ACTN</name>
<dbReference type="InterPro" id="IPR014325">
    <property type="entry name" value="RNA_pol_sigma-E_actinobac"/>
</dbReference>
<evidence type="ECO:0000256" key="2">
    <source>
        <dbReference type="ARBA" id="ARBA00023015"/>
    </source>
</evidence>
<keyword evidence="5" id="KW-0804">Transcription</keyword>
<comment type="caution">
    <text evidence="8">The sequence shown here is derived from an EMBL/GenBank/DDBJ whole genome shotgun (WGS) entry which is preliminary data.</text>
</comment>
<dbReference type="Pfam" id="PF08281">
    <property type="entry name" value="Sigma70_r4_2"/>
    <property type="match status" value="1"/>
</dbReference>
<evidence type="ECO:0000259" key="6">
    <source>
        <dbReference type="Pfam" id="PF04542"/>
    </source>
</evidence>
<dbReference type="Gene3D" id="1.10.1740.10">
    <property type="match status" value="1"/>
</dbReference>
<evidence type="ECO:0000313" key="9">
    <source>
        <dbReference type="Proteomes" id="UP001596135"/>
    </source>
</evidence>
<evidence type="ECO:0000313" key="8">
    <source>
        <dbReference type="EMBL" id="MFC6042214.1"/>
    </source>
</evidence>
<evidence type="ECO:0000256" key="3">
    <source>
        <dbReference type="ARBA" id="ARBA00023082"/>
    </source>
</evidence>
<proteinExistence type="inferred from homology"/>
<dbReference type="NCBIfam" id="TIGR02937">
    <property type="entry name" value="sigma70-ECF"/>
    <property type="match status" value="1"/>
</dbReference>
<dbReference type="RefSeq" id="WP_379150564.1">
    <property type="nucleotide sequence ID" value="NZ_JBHSRJ010000002.1"/>
</dbReference>
<keyword evidence="2" id="KW-0805">Transcription regulation</keyword>
<organism evidence="8 9">
    <name type="scientific">Nocardioides hankookensis</name>
    <dbReference type="NCBI Taxonomy" id="443157"/>
    <lineage>
        <taxon>Bacteria</taxon>
        <taxon>Bacillati</taxon>
        <taxon>Actinomycetota</taxon>
        <taxon>Actinomycetes</taxon>
        <taxon>Propionibacteriales</taxon>
        <taxon>Nocardioidaceae</taxon>
        <taxon>Nocardioides</taxon>
    </lineage>
</organism>
<dbReference type="Gene3D" id="1.10.10.10">
    <property type="entry name" value="Winged helix-like DNA-binding domain superfamily/Winged helix DNA-binding domain"/>
    <property type="match status" value="1"/>
</dbReference>
<gene>
    <name evidence="8" type="ORF">ACFPYL_03975</name>
</gene>
<reference evidence="9" key="1">
    <citation type="journal article" date="2019" name="Int. J. Syst. Evol. Microbiol.">
        <title>The Global Catalogue of Microorganisms (GCM) 10K type strain sequencing project: providing services to taxonomists for standard genome sequencing and annotation.</title>
        <authorList>
            <consortium name="The Broad Institute Genomics Platform"/>
            <consortium name="The Broad Institute Genome Sequencing Center for Infectious Disease"/>
            <person name="Wu L."/>
            <person name="Ma J."/>
        </authorList>
    </citation>
    <scope>NUCLEOTIDE SEQUENCE [LARGE SCALE GENOMIC DNA]</scope>
    <source>
        <strain evidence="9">CCUG 54522</strain>
    </source>
</reference>
<comment type="similarity">
    <text evidence="1">Belongs to the sigma-70 factor family. ECF subfamily.</text>
</comment>
<dbReference type="PANTHER" id="PTHR43133:SF50">
    <property type="entry name" value="ECF RNA POLYMERASE SIGMA FACTOR SIGM"/>
    <property type="match status" value="1"/>
</dbReference>
<protein>
    <submittedName>
        <fullName evidence="8">SigE family RNA polymerase sigma factor</fullName>
    </submittedName>
</protein>
<dbReference type="SUPFAM" id="SSF88946">
    <property type="entry name" value="Sigma2 domain of RNA polymerase sigma factors"/>
    <property type="match status" value="1"/>
</dbReference>
<dbReference type="InterPro" id="IPR007627">
    <property type="entry name" value="RNA_pol_sigma70_r2"/>
</dbReference>
<dbReference type="Proteomes" id="UP001596135">
    <property type="component" value="Unassembled WGS sequence"/>
</dbReference>
<feature type="domain" description="RNA polymerase sigma factor 70 region 4 type 2" evidence="7">
    <location>
        <begin position="101"/>
        <end position="153"/>
    </location>
</feature>
<accession>A0ABW1LEQ6</accession>
<dbReference type="InterPro" id="IPR039425">
    <property type="entry name" value="RNA_pol_sigma-70-like"/>
</dbReference>
<feature type="domain" description="RNA polymerase sigma-70 region 2" evidence="6">
    <location>
        <begin position="12"/>
        <end position="76"/>
    </location>
</feature>
<dbReference type="EMBL" id="JBHSRJ010000002">
    <property type="protein sequence ID" value="MFC6042214.1"/>
    <property type="molecule type" value="Genomic_DNA"/>
</dbReference>
<dbReference type="NCBIfam" id="TIGR02983">
    <property type="entry name" value="SigE-fam_strep"/>
    <property type="match status" value="1"/>
</dbReference>
<keyword evidence="9" id="KW-1185">Reference proteome</keyword>
<dbReference type="SUPFAM" id="SSF88659">
    <property type="entry name" value="Sigma3 and sigma4 domains of RNA polymerase sigma factors"/>
    <property type="match status" value="1"/>
</dbReference>
<keyword evidence="3" id="KW-0731">Sigma factor</keyword>
<keyword evidence="4" id="KW-0238">DNA-binding</keyword>
<dbReference type="InterPro" id="IPR014284">
    <property type="entry name" value="RNA_pol_sigma-70_dom"/>
</dbReference>
<sequence>MSTVPDFASFYVAARPTLLRTTYAVTGDRQLAEDAVQVAFAKAYASWARVHRAADPTAYVRRIAINAAIGHHRRASFRRETSVDRLPERTADPGPDLLERDEVWRAVRALPPRQRAVVVLRYYEDLSERQIADALGCRPGTVKSQAAAALTTLRARLGELDPAEGDRR</sequence>
<dbReference type="InterPro" id="IPR013324">
    <property type="entry name" value="RNA_pol_sigma_r3/r4-like"/>
</dbReference>
<evidence type="ECO:0000256" key="5">
    <source>
        <dbReference type="ARBA" id="ARBA00023163"/>
    </source>
</evidence>
<dbReference type="InterPro" id="IPR013325">
    <property type="entry name" value="RNA_pol_sigma_r2"/>
</dbReference>
<dbReference type="InterPro" id="IPR036388">
    <property type="entry name" value="WH-like_DNA-bd_sf"/>
</dbReference>
<evidence type="ECO:0000259" key="7">
    <source>
        <dbReference type="Pfam" id="PF08281"/>
    </source>
</evidence>
<evidence type="ECO:0000256" key="4">
    <source>
        <dbReference type="ARBA" id="ARBA00023125"/>
    </source>
</evidence>
<evidence type="ECO:0000256" key="1">
    <source>
        <dbReference type="ARBA" id="ARBA00010641"/>
    </source>
</evidence>
<dbReference type="CDD" id="cd06171">
    <property type="entry name" value="Sigma70_r4"/>
    <property type="match status" value="1"/>
</dbReference>
<dbReference type="PANTHER" id="PTHR43133">
    <property type="entry name" value="RNA POLYMERASE ECF-TYPE SIGMA FACTO"/>
    <property type="match status" value="1"/>
</dbReference>
<dbReference type="Pfam" id="PF04542">
    <property type="entry name" value="Sigma70_r2"/>
    <property type="match status" value="1"/>
</dbReference>
<dbReference type="InterPro" id="IPR013249">
    <property type="entry name" value="RNA_pol_sigma70_r4_t2"/>
</dbReference>